<evidence type="ECO:0000313" key="2">
    <source>
        <dbReference type="EMBL" id="MCU7550677.1"/>
    </source>
</evidence>
<accession>A0A9X2XXT8</accession>
<sequence length="799" mass="88524">MKKLICQYLFRTAMVMLSIFFFTICSQAQTIDSTLATYSTKYAQERAYLHYDKSSYAPGETIWFKAYLMQGLELADGSKTFYIDWVDEKGTVLLHSVCPVVQSVTNGQFDIPENYTGSAIHVRAYTRWMLNFDTAFLYQKSIRILSKTPATAKVAPVTSLEFFPEGGDAVAGIRNRIAFKAADQWGRPVSIKGVILNSAGKVVDSLRSIHDGMGSFFLQPEGNATYTAKWKEAKGVEKTTPLPVIKPTGIAMQVGISGTRRIVAVNRPADAPDNLKQLYLVGTMHQNMVFKTGVNLSTELSGTKMIPTETLPTGILTITVFDAGWNAIAERITFINNNDYSFPTEMNVAHWGLSKRGRDEIEVTVPAGITANLSVSVTDAGIAADSSSNIFSHLLLTSEIKGRVYRPAYYFSNNSDTVRQQMDLVMLTNGWRRFKWEDVVKGKFPTITYPKDSTYLTLSGKVIGVHQSQLGAGSSIIMIVKQNDSASKMLMMPIDTKGNFSDPEMVFFDSLKIYYQFPKNKGLSSADVRFMSDRLAALNYSKNFSPFATISDTTGSYRHMKLAGERASLMEMQKVKMLENVTVSAKTKPTVQVMDEKYTSGLFKGADAYQFDLLNDPFAASSLNIFQYLQGKVAGLQITQSGGGASMQWRGGSPQLYLDEIQTDVDMISGIPVSDVAYIKVFRPPFMGGSGGGNGAIAIYTRRGGDVQSTPGKGLASNKVIGYTPIKQFYAPNYSSFQQRNEERDLRTTLYWNPMLVTTPGKQTVMFTFYNNDVSQSFRVVIEGMSSDGKLTRLEQIME</sequence>
<evidence type="ECO:0000313" key="3">
    <source>
        <dbReference type="Proteomes" id="UP001155483"/>
    </source>
</evidence>
<keyword evidence="3" id="KW-1185">Reference proteome</keyword>
<proteinExistence type="predicted"/>
<dbReference type="SUPFAM" id="SSF56935">
    <property type="entry name" value="Porins"/>
    <property type="match status" value="1"/>
</dbReference>
<keyword evidence="1" id="KW-0732">Signal</keyword>
<evidence type="ECO:0000256" key="1">
    <source>
        <dbReference type="SAM" id="SignalP"/>
    </source>
</evidence>
<organism evidence="2 3">
    <name type="scientific">Paraflavisolibacter caeni</name>
    <dbReference type="NCBI Taxonomy" id="2982496"/>
    <lineage>
        <taxon>Bacteria</taxon>
        <taxon>Pseudomonadati</taxon>
        <taxon>Bacteroidota</taxon>
        <taxon>Chitinophagia</taxon>
        <taxon>Chitinophagales</taxon>
        <taxon>Chitinophagaceae</taxon>
        <taxon>Paraflavisolibacter</taxon>
    </lineage>
</organism>
<feature type="signal peptide" evidence="1">
    <location>
        <begin position="1"/>
        <end position="28"/>
    </location>
</feature>
<dbReference type="Gene3D" id="2.170.130.10">
    <property type="entry name" value="TonB-dependent receptor, plug domain"/>
    <property type="match status" value="1"/>
</dbReference>
<dbReference type="InterPro" id="IPR037066">
    <property type="entry name" value="Plug_dom_sf"/>
</dbReference>
<reference evidence="2" key="2">
    <citation type="submission" date="2023-04" db="EMBL/GenBank/DDBJ databases">
        <title>Paracnuella aquatica gen. nov., sp. nov., a member of the family Chitinophagaceae isolated from a hot spring.</title>
        <authorList>
            <person name="Wang C."/>
        </authorList>
    </citation>
    <scope>NUCLEOTIDE SEQUENCE</scope>
    <source>
        <strain evidence="2">LB-8</strain>
    </source>
</reference>
<feature type="chain" id="PRO_5040814676" description="TonB-dependent receptor plug domain-containing protein" evidence="1">
    <location>
        <begin position="29"/>
        <end position="799"/>
    </location>
</feature>
<dbReference type="Proteomes" id="UP001155483">
    <property type="component" value="Unassembled WGS sequence"/>
</dbReference>
<reference evidence="2" key="1">
    <citation type="submission" date="2022-09" db="EMBL/GenBank/DDBJ databases">
        <authorList>
            <person name="Yuan C."/>
            <person name="Ke Z."/>
        </authorList>
    </citation>
    <scope>NUCLEOTIDE SEQUENCE</scope>
    <source>
        <strain evidence="2">LB-8</strain>
    </source>
</reference>
<name>A0A9X2XXT8_9BACT</name>
<gene>
    <name evidence="2" type="ORF">OCK74_16275</name>
</gene>
<evidence type="ECO:0008006" key="4">
    <source>
        <dbReference type="Google" id="ProtNLM"/>
    </source>
</evidence>
<comment type="caution">
    <text evidence="2">The sequence shown here is derived from an EMBL/GenBank/DDBJ whole genome shotgun (WGS) entry which is preliminary data.</text>
</comment>
<dbReference type="EMBL" id="JAOTIF010000014">
    <property type="protein sequence ID" value="MCU7550677.1"/>
    <property type="molecule type" value="Genomic_DNA"/>
</dbReference>
<protein>
    <recommendedName>
        <fullName evidence="4">TonB-dependent receptor plug domain-containing protein</fullName>
    </recommendedName>
</protein>
<dbReference type="RefSeq" id="WP_279298116.1">
    <property type="nucleotide sequence ID" value="NZ_JAOTIF010000014.1"/>
</dbReference>
<dbReference type="AlphaFoldDB" id="A0A9X2XXT8"/>